<dbReference type="EMBL" id="PFBG01000028">
    <property type="protein sequence ID" value="PIR85769.1"/>
    <property type="molecule type" value="Genomic_DNA"/>
</dbReference>
<reference evidence="3" key="1">
    <citation type="submission" date="2017-09" db="EMBL/GenBank/DDBJ databases">
        <title>Depth-based differentiation of microbial function through sediment-hosted aquifers and enrichment of novel symbionts in the deep terrestrial subsurface.</title>
        <authorList>
            <person name="Probst A.J."/>
            <person name="Ladd B."/>
            <person name="Jarett J.K."/>
            <person name="Geller-Mcgrath D.E."/>
            <person name="Sieber C.M.K."/>
            <person name="Emerson J.B."/>
            <person name="Anantharaman K."/>
            <person name="Thomas B.C."/>
            <person name="Malmstrom R."/>
            <person name="Stieglmeier M."/>
            <person name="Klingl A."/>
            <person name="Woyke T."/>
            <person name="Ryan C.M."/>
            <person name="Banfield J.F."/>
        </authorList>
    </citation>
    <scope>NUCLEOTIDE SEQUENCE [LARGE SCALE GENOMIC DNA]</scope>
</reference>
<evidence type="ECO:0000256" key="1">
    <source>
        <dbReference type="SAM" id="Phobius"/>
    </source>
</evidence>
<dbReference type="Proteomes" id="UP000229612">
    <property type="component" value="Unassembled WGS sequence"/>
</dbReference>
<feature type="transmembrane region" description="Helical" evidence="1">
    <location>
        <begin position="17"/>
        <end position="36"/>
    </location>
</feature>
<proteinExistence type="predicted"/>
<keyword evidence="1" id="KW-0472">Membrane</keyword>
<evidence type="ECO:0000313" key="2">
    <source>
        <dbReference type="EMBL" id="PIR85769.1"/>
    </source>
</evidence>
<protein>
    <submittedName>
        <fullName evidence="2">Uncharacterized protein</fullName>
    </submittedName>
</protein>
<evidence type="ECO:0000313" key="3">
    <source>
        <dbReference type="Proteomes" id="UP000229612"/>
    </source>
</evidence>
<gene>
    <name evidence="2" type="ORF">COU14_02615</name>
</gene>
<keyword evidence="1" id="KW-0812">Transmembrane</keyword>
<accession>A0A2H0UH88</accession>
<keyword evidence="1" id="KW-1133">Transmembrane helix</keyword>
<organism evidence="2 3">
    <name type="scientific">Candidatus Kaiserbacteria bacterium CG10_big_fil_rev_8_21_14_0_10_44_10</name>
    <dbReference type="NCBI Taxonomy" id="1974606"/>
    <lineage>
        <taxon>Bacteria</taxon>
        <taxon>Candidatus Kaiseribacteriota</taxon>
    </lineage>
</organism>
<comment type="caution">
    <text evidence="2">The sequence shown here is derived from an EMBL/GenBank/DDBJ whole genome shotgun (WGS) entry which is preliminary data.</text>
</comment>
<name>A0A2H0UH88_9BACT</name>
<dbReference type="AlphaFoldDB" id="A0A2H0UH88"/>
<sequence length="105" mass="11912">MNTITAINQIKYRSERLLLAVLFFTLCGLAGLYFYFLSFSVIHVVINEELSEEMNKVQGEIASLEAVYMEKQHSLSIDLAKNQGYVATGKKIFIDRSNTSVVTQR</sequence>